<comment type="caution">
    <text evidence="2">The sequence shown here is derived from an EMBL/GenBank/DDBJ whole genome shotgun (WGS) entry which is preliminary data.</text>
</comment>
<evidence type="ECO:0000313" key="3">
    <source>
        <dbReference type="Proteomes" id="UP000249577"/>
    </source>
</evidence>
<dbReference type="Gene3D" id="3.40.470.10">
    <property type="entry name" value="Uracil-DNA glycosylase-like domain"/>
    <property type="match status" value="1"/>
</dbReference>
<sequence>MGDEPRNAFRREASSFVADLASMESAHAFNPYSGHCAVHDCPDADLIRLDNLTRLLEAALANGVDAIWVARDLGYLGGRRTGLALTDEAHLADLAGMFGLPCLRRATVGPAVSERTATYIYRTLLRISAPTFLWNVFPLHPHEPGKPFSNRGHTAAERRSGQAFLQRLIDILRPRRVVAIGGDAARALEGIGVAHAKVRHPSYGGHIEFAAQVAALYELPPVPETGLLAQNSLF</sequence>
<evidence type="ECO:0000259" key="1">
    <source>
        <dbReference type="Pfam" id="PF03167"/>
    </source>
</evidence>
<evidence type="ECO:0000313" key="2">
    <source>
        <dbReference type="EMBL" id="PZQ11843.1"/>
    </source>
</evidence>
<feature type="domain" description="Uracil-DNA glycosylase-like" evidence="1">
    <location>
        <begin position="131"/>
        <end position="203"/>
    </location>
</feature>
<dbReference type="EMBL" id="QFPN01000010">
    <property type="protein sequence ID" value="PZQ11843.1"/>
    <property type="molecule type" value="Genomic_DNA"/>
</dbReference>
<protein>
    <submittedName>
        <fullName evidence="2">Uracil-DNA glycosylase</fullName>
    </submittedName>
</protein>
<name>A0A2W5M368_ANCNO</name>
<organism evidence="2 3">
    <name type="scientific">Ancylobacter novellus</name>
    <name type="common">Thiobacillus novellus</name>
    <dbReference type="NCBI Taxonomy" id="921"/>
    <lineage>
        <taxon>Bacteria</taxon>
        <taxon>Pseudomonadati</taxon>
        <taxon>Pseudomonadota</taxon>
        <taxon>Alphaproteobacteria</taxon>
        <taxon>Hyphomicrobiales</taxon>
        <taxon>Xanthobacteraceae</taxon>
        <taxon>Ancylobacter</taxon>
    </lineage>
</organism>
<gene>
    <name evidence="2" type="ORF">DI565_16770</name>
</gene>
<reference evidence="2 3" key="1">
    <citation type="submission" date="2017-08" db="EMBL/GenBank/DDBJ databases">
        <title>Infants hospitalized years apart are colonized by the same room-sourced microbial strains.</title>
        <authorList>
            <person name="Brooks B."/>
            <person name="Olm M.R."/>
            <person name="Firek B.A."/>
            <person name="Baker R."/>
            <person name="Thomas B.C."/>
            <person name="Morowitz M.J."/>
            <person name="Banfield J.F."/>
        </authorList>
    </citation>
    <scope>NUCLEOTIDE SEQUENCE [LARGE SCALE GENOMIC DNA]</scope>
    <source>
        <strain evidence="2">S2_005_003_R2_43</strain>
    </source>
</reference>
<dbReference type="CDD" id="cd10035">
    <property type="entry name" value="UDG_like"/>
    <property type="match status" value="1"/>
</dbReference>
<dbReference type="Proteomes" id="UP000249577">
    <property type="component" value="Unassembled WGS sequence"/>
</dbReference>
<dbReference type="SUPFAM" id="SSF52141">
    <property type="entry name" value="Uracil-DNA glycosylase-like"/>
    <property type="match status" value="1"/>
</dbReference>
<proteinExistence type="predicted"/>
<dbReference type="Pfam" id="PF03167">
    <property type="entry name" value="UDG"/>
    <property type="match status" value="1"/>
</dbReference>
<dbReference type="InterPro" id="IPR036895">
    <property type="entry name" value="Uracil-DNA_glycosylase-like_sf"/>
</dbReference>
<dbReference type="AlphaFoldDB" id="A0A2W5M368"/>
<accession>A0A2W5M368</accession>
<dbReference type="InterPro" id="IPR005122">
    <property type="entry name" value="Uracil-DNA_glycosylase-like"/>
</dbReference>